<dbReference type="Proteomes" id="UP001140949">
    <property type="component" value="Unassembled WGS sequence"/>
</dbReference>
<name>A0AAX6E4Y4_IRIPA</name>
<evidence type="ECO:0000313" key="2">
    <source>
        <dbReference type="EMBL" id="KAJ6799019.1"/>
    </source>
</evidence>
<accession>A0AAX6E4Y4</accession>
<feature type="compositionally biased region" description="Polar residues" evidence="1">
    <location>
        <begin position="23"/>
        <end position="40"/>
    </location>
</feature>
<comment type="caution">
    <text evidence="2">The sequence shown here is derived from an EMBL/GenBank/DDBJ whole genome shotgun (WGS) entry which is preliminary data.</text>
</comment>
<reference evidence="2" key="2">
    <citation type="submission" date="2023-04" db="EMBL/GenBank/DDBJ databases">
        <authorList>
            <person name="Bruccoleri R.E."/>
            <person name="Oakeley E.J."/>
            <person name="Faust A.-M."/>
            <person name="Dessus-Babus S."/>
            <person name="Altorfer M."/>
            <person name="Burckhardt D."/>
            <person name="Oertli M."/>
            <person name="Naumann U."/>
            <person name="Petersen F."/>
            <person name="Wong J."/>
        </authorList>
    </citation>
    <scope>NUCLEOTIDE SEQUENCE</scope>
    <source>
        <strain evidence="2">GSM-AAB239-AS_SAM_17_03QT</strain>
        <tissue evidence="2">Leaf</tissue>
    </source>
</reference>
<dbReference type="AlphaFoldDB" id="A0AAX6E4Y4"/>
<sequence>MTCTQEASRTRLVLSGVLCNDSLRPSGTPIQTTSAMTQMSRRPEELAST</sequence>
<protein>
    <submittedName>
        <fullName evidence="2">Uncharacterized protein</fullName>
    </submittedName>
</protein>
<evidence type="ECO:0000313" key="3">
    <source>
        <dbReference type="Proteomes" id="UP001140949"/>
    </source>
</evidence>
<reference evidence="2" key="1">
    <citation type="journal article" date="2023" name="GigaByte">
        <title>Genome assembly of the bearded iris, Iris pallida Lam.</title>
        <authorList>
            <person name="Bruccoleri R.E."/>
            <person name="Oakeley E.J."/>
            <person name="Faust A.M.E."/>
            <person name="Altorfer M."/>
            <person name="Dessus-Babus S."/>
            <person name="Burckhardt D."/>
            <person name="Oertli M."/>
            <person name="Naumann U."/>
            <person name="Petersen F."/>
            <person name="Wong J."/>
        </authorList>
    </citation>
    <scope>NUCLEOTIDE SEQUENCE</scope>
    <source>
        <strain evidence="2">GSM-AAB239-AS_SAM_17_03QT</strain>
    </source>
</reference>
<feature type="region of interest" description="Disordered" evidence="1">
    <location>
        <begin position="22"/>
        <end position="49"/>
    </location>
</feature>
<dbReference type="EMBL" id="JANAVB010040019">
    <property type="protein sequence ID" value="KAJ6799019.1"/>
    <property type="molecule type" value="Genomic_DNA"/>
</dbReference>
<organism evidence="2 3">
    <name type="scientific">Iris pallida</name>
    <name type="common">Sweet iris</name>
    <dbReference type="NCBI Taxonomy" id="29817"/>
    <lineage>
        <taxon>Eukaryota</taxon>
        <taxon>Viridiplantae</taxon>
        <taxon>Streptophyta</taxon>
        <taxon>Embryophyta</taxon>
        <taxon>Tracheophyta</taxon>
        <taxon>Spermatophyta</taxon>
        <taxon>Magnoliopsida</taxon>
        <taxon>Liliopsida</taxon>
        <taxon>Asparagales</taxon>
        <taxon>Iridaceae</taxon>
        <taxon>Iridoideae</taxon>
        <taxon>Irideae</taxon>
        <taxon>Iris</taxon>
    </lineage>
</organism>
<proteinExistence type="predicted"/>
<keyword evidence="3" id="KW-1185">Reference proteome</keyword>
<gene>
    <name evidence="2" type="ORF">M6B38_208925</name>
</gene>
<evidence type="ECO:0000256" key="1">
    <source>
        <dbReference type="SAM" id="MobiDB-lite"/>
    </source>
</evidence>